<dbReference type="WBParaSite" id="GPLIN_001099600">
    <property type="protein sequence ID" value="GPLIN_001099600"/>
    <property type="gene ID" value="GPLIN_001099600"/>
</dbReference>
<feature type="compositionally biased region" description="Basic and acidic residues" evidence="1">
    <location>
        <begin position="37"/>
        <end position="49"/>
    </location>
</feature>
<reference evidence="4" key="3">
    <citation type="submission" date="2016-06" db="UniProtKB">
        <authorList>
            <consortium name="WormBaseParasite"/>
        </authorList>
    </citation>
    <scope>IDENTIFICATION</scope>
</reference>
<evidence type="ECO:0000313" key="3">
    <source>
        <dbReference type="Proteomes" id="UP000050741"/>
    </source>
</evidence>
<feature type="compositionally biased region" description="Polar residues" evidence="1">
    <location>
        <begin position="50"/>
        <end position="61"/>
    </location>
</feature>
<keyword evidence="2" id="KW-0812">Transmembrane</keyword>
<organism evidence="3 4">
    <name type="scientific">Globodera pallida</name>
    <name type="common">Potato cyst nematode worm</name>
    <name type="synonym">Heterodera pallida</name>
    <dbReference type="NCBI Taxonomy" id="36090"/>
    <lineage>
        <taxon>Eukaryota</taxon>
        <taxon>Metazoa</taxon>
        <taxon>Ecdysozoa</taxon>
        <taxon>Nematoda</taxon>
        <taxon>Chromadorea</taxon>
        <taxon>Rhabditida</taxon>
        <taxon>Tylenchina</taxon>
        <taxon>Tylenchomorpha</taxon>
        <taxon>Tylenchoidea</taxon>
        <taxon>Heteroderidae</taxon>
        <taxon>Heteroderinae</taxon>
        <taxon>Globodera</taxon>
    </lineage>
</organism>
<reference evidence="3" key="1">
    <citation type="submission" date="2013-12" db="EMBL/GenBank/DDBJ databases">
        <authorList>
            <person name="Aslett M."/>
        </authorList>
    </citation>
    <scope>NUCLEOTIDE SEQUENCE [LARGE SCALE GENOMIC DNA]</scope>
    <source>
        <strain evidence="3">Lindley</strain>
    </source>
</reference>
<name>A0A183CDP2_GLOPA</name>
<keyword evidence="2" id="KW-1133">Transmembrane helix</keyword>
<keyword evidence="2" id="KW-0472">Membrane</keyword>
<evidence type="ECO:0000256" key="1">
    <source>
        <dbReference type="SAM" id="MobiDB-lite"/>
    </source>
</evidence>
<dbReference type="AlphaFoldDB" id="A0A183CDP2"/>
<dbReference type="Proteomes" id="UP000050741">
    <property type="component" value="Unassembled WGS sequence"/>
</dbReference>
<protein>
    <submittedName>
        <fullName evidence="4">Hydrolase_4 domain-containing protein</fullName>
    </submittedName>
</protein>
<reference evidence="3" key="2">
    <citation type="submission" date="2014-05" db="EMBL/GenBank/DDBJ databases">
        <title>The genome and life-stage specific transcriptomes of Globodera pallida elucidate key aspects of plant parasitism by a cyst nematode.</title>
        <authorList>
            <person name="Cotton J.A."/>
            <person name="Lilley C.J."/>
            <person name="Jones L.M."/>
            <person name="Kikuchi T."/>
            <person name="Reid A.J."/>
            <person name="Thorpe P."/>
            <person name="Tsai I.J."/>
            <person name="Beasley H."/>
            <person name="Blok V."/>
            <person name="Cock P.J.A."/>
            <person name="Van den Akker S.E."/>
            <person name="Holroyd N."/>
            <person name="Hunt M."/>
            <person name="Mantelin S."/>
            <person name="Naghra H."/>
            <person name="Pain A."/>
            <person name="Palomares-Rius J.E."/>
            <person name="Zarowiecki M."/>
            <person name="Berriman M."/>
            <person name="Jones J.T."/>
            <person name="Urwin P.E."/>
        </authorList>
    </citation>
    <scope>NUCLEOTIDE SEQUENCE [LARGE SCALE GENOMIC DNA]</scope>
    <source>
        <strain evidence="3">Lindley</strain>
    </source>
</reference>
<evidence type="ECO:0000313" key="4">
    <source>
        <dbReference type="WBParaSite" id="GPLIN_001099600"/>
    </source>
</evidence>
<evidence type="ECO:0000256" key="2">
    <source>
        <dbReference type="SAM" id="Phobius"/>
    </source>
</evidence>
<keyword evidence="3" id="KW-1185">Reference proteome</keyword>
<feature type="region of interest" description="Disordered" evidence="1">
    <location>
        <begin position="37"/>
        <end position="63"/>
    </location>
</feature>
<sequence>MLIYKFNSTDFLFIFVVLFSLPISIGGIIAAGGDDERRHQNEAKDEQQRHQTSTPADNPTENIADYRQPAAEGNDSTSEDRAFSFSHDSAAMPNFWQNPQNVVAWSDPKVHPMFQQSNYSLSQNLIQNSQEQSANANAKGTLETFYKELEGTLELYRQRDNSGNYIKFRLIDKRSNQTKCQWVVPKPNENLTLFFNGNQSAPFYFDETGAMIDEGAFKDPTRPNSATIRAFDHRQIEKLSKYQINELIANSSPPAPIFTENAIPKSYPSENIYKWHKMHLPVHPLKLELGEKFKVGDTDTAGATTEFDKITERLDDGQNWIEIEVQQGDGRAKFVRNLFGCPPGLREPMVLFFHGAKEHFDWNGTAMSDLAFHYWRKSLLGVQTRKEAEEEAKAKWAKLAPRGEHWIYFEWLQHQLALF</sequence>
<accession>A0A183CDP2</accession>
<feature type="transmembrane region" description="Helical" evidence="2">
    <location>
        <begin position="12"/>
        <end position="32"/>
    </location>
</feature>
<proteinExistence type="predicted"/>